<proteinExistence type="predicted"/>
<name>A0ABX5XXX6_9BACT</name>
<organism evidence="3 4">
    <name type="scientific">Stieleria magnilauensis</name>
    <dbReference type="NCBI Taxonomy" id="2527963"/>
    <lineage>
        <taxon>Bacteria</taxon>
        <taxon>Pseudomonadati</taxon>
        <taxon>Planctomycetota</taxon>
        <taxon>Planctomycetia</taxon>
        <taxon>Pirellulales</taxon>
        <taxon>Pirellulaceae</taxon>
        <taxon>Stieleria</taxon>
    </lineage>
</organism>
<feature type="compositionally biased region" description="Acidic residues" evidence="1">
    <location>
        <begin position="269"/>
        <end position="286"/>
    </location>
</feature>
<feature type="compositionally biased region" description="Low complexity" evidence="1">
    <location>
        <begin position="336"/>
        <end position="346"/>
    </location>
</feature>
<keyword evidence="2" id="KW-0472">Membrane</keyword>
<gene>
    <name evidence="3" type="ORF">TBK1r_59100</name>
</gene>
<dbReference type="Proteomes" id="UP000318081">
    <property type="component" value="Chromosome"/>
</dbReference>
<evidence type="ECO:0000256" key="2">
    <source>
        <dbReference type="SAM" id="Phobius"/>
    </source>
</evidence>
<reference evidence="3 4" key="1">
    <citation type="submission" date="2019-02" db="EMBL/GenBank/DDBJ databases">
        <title>Deep-cultivation of Planctomycetes and their phenomic and genomic characterization uncovers novel biology.</title>
        <authorList>
            <person name="Wiegand S."/>
            <person name="Jogler M."/>
            <person name="Boedeker C."/>
            <person name="Pinto D."/>
            <person name="Vollmers J."/>
            <person name="Rivas-Marin E."/>
            <person name="Kohn T."/>
            <person name="Peeters S.H."/>
            <person name="Heuer A."/>
            <person name="Rast P."/>
            <person name="Oberbeckmann S."/>
            <person name="Bunk B."/>
            <person name="Jeske O."/>
            <person name="Meyerdierks A."/>
            <person name="Storesund J.E."/>
            <person name="Kallscheuer N."/>
            <person name="Luecker S."/>
            <person name="Lage O.M."/>
            <person name="Pohl T."/>
            <person name="Merkel B.J."/>
            <person name="Hornburger P."/>
            <person name="Mueller R.-W."/>
            <person name="Bruemmer F."/>
            <person name="Labrenz M."/>
            <person name="Spormann A.M."/>
            <person name="Op den Camp H."/>
            <person name="Overmann J."/>
            <person name="Amann R."/>
            <person name="Jetten M.S.M."/>
            <person name="Mascher T."/>
            <person name="Medema M.H."/>
            <person name="Devos D.P."/>
            <person name="Kaster A.-K."/>
            <person name="Ovreas L."/>
            <person name="Rohde M."/>
            <person name="Galperin M.Y."/>
            <person name="Jogler C."/>
        </authorList>
    </citation>
    <scope>NUCLEOTIDE SEQUENCE [LARGE SCALE GENOMIC DNA]</scope>
    <source>
        <strain evidence="3 4">TBK1r</strain>
    </source>
</reference>
<feature type="compositionally biased region" description="Polar residues" evidence="1">
    <location>
        <begin position="429"/>
        <end position="439"/>
    </location>
</feature>
<feature type="region of interest" description="Disordered" evidence="1">
    <location>
        <begin position="365"/>
        <end position="480"/>
    </location>
</feature>
<feature type="region of interest" description="Disordered" evidence="1">
    <location>
        <begin position="50"/>
        <end position="78"/>
    </location>
</feature>
<protein>
    <submittedName>
        <fullName evidence="3">Uncharacterized protein</fullName>
    </submittedName>
</protein>
<feature type="compositionally biased region" description="Low complexity" evidence="1">
    <location>
        <begin position="258"/>
        <end position="268"/>
    </location>
</feature>
<evidence type="ECO:0000256" key="1">
    <source>
        <dbReference type="SAM" id="MobiDB-lite"/>
    </source>
</evidence>
<feature type="compositionally biased region" description="Acidic residues" evidence="1">
    <location>
        <begin position="59"/>
        <end position="78"/>
    </location>
</feature>
<dbReference type="EMBL" id="CP036432">
    <property type="protein sequence ID" value="QDV86883.1"/>
    <property type="molecule type" value="Genomic_DNA"/>
</dbReference>
<feature type="compositionally biased region" description="Pro residues" evidence="1">
    <location>
        <begin position="443"/>
        <end position="456"/>
    </location>
</feature>
<keyword evidence="2" id="KW-1133">Transmembrane helix</keyword>
<keyword evidence="2" id="KW-0812">Transmembrane</keyword>
<sequence length="639" mass="68402">MLTVSCPSCGDPARLPATCLPHDCSVQCPSCGATLPAERWLEQLPPMAIVLSPKGSEPEGSEPEGSEPEGSDPDGNEIDLDAEIDLDEVASPSGVSMIGIEDDEFPTDRPQPRPSIDQIEHAWESPDAWEPQDPISDADVFGDHDDDEFNVIDDQPPTQTVPLANDDQSFFERHHWGRRQRNSIRLLKIASPTLIAVPIIAVILYASGANALFDLLGQSTDPVAAREQSETDQNRDRAAKPAPASPKTQQSAGGGRVAPDATGSPSDDSTSDDSTSDDATGEDSSGEDSTSAMDPVTVVADDDAAAHTNSDQSDDPITPAEADAELVSSDGPSAETPTPDLTTTNRTDVEVMDVDQVIQSIKRTGEAIAEEQSTTAEEPSALTIAMRAKQQWKERHQQPQRQPDAAEQERALLNGATLTFPSEPPSADSVLQTSAQSNIAPEPTAPEPTAPEPTAPEPTQTAETKSKNLAAEAPQTPTIPAPELDTAVLTEACAEAIRAISRWQADDSKDQSARQRMLAQLQAYRSVSRIGSLEFASDSPSVAKLLKTLMESDALQTLEPLCSEWINWGRRQTDGMLLIGRLKTGETESFFELADGSQLRIRSSKEIHVPTESRCVAIGRIISTEDIPLVQLLAGVVVP</sequence>
<evidence type="ECO:0000313" key="3">
    <source>
        <dbReference type="EMBL" id="QDV86883.1"/>
    </source>
</evidence>
<feature type="compositionally biased region" description="Basic and acidic residues" evidence="1">
    <location>
        <begin position="227"/>
        <end position="239"/>
    </location>
</feature>
<feature type="region of interest" description="Disordered" evidence="1">
    <location>
        <begin position="223"/>
        <end position="351"/>
    </location>
</feature>
<keyword evidence="4" id="KW-1185">Reference proteome</keyword>
<feature type="transmembrane region" description="Helical" evidence="2">
    <location>
        <begin position="186"/>
        <end position="206"/>
    </location>
</feature>
<accession>A0ABX5XXX6</accession>
<evidence type="ECO:0000313" key="4">
    <source>
        <dbReference type="Proteomes" id="UP000318081"/>
    </source>
</evidence>